<evidence type="ECO:0000256" key="11">
    <source>
        <dbReference type="ARBA" id="ARBA00055020"/>
    </source>
</evidence>
<dbReference type="InterPro" id="IPR000679">
    <property type="entry name" value="Znf_GATA"/>
</dbReference>
<keyword evidence="8" id="KW-0010">Activator</keyword>
<dbReference type="AlphaFoldDB" id="A0A438IKV7"/>
<dbReference type="FunFam" id="3.30.50.10:FF:000038">
    <property type="entry name" value="GATA transcription factor 14"/>
    <property type="match status" value="1"/>
</dbReference>
<keyword evidence="3" id="KW-0479">Metal-binding</keyword>
<dbReference type="GO" id="GO:0005634">
    <property type="term" value="C:nucleus"/>
    <property type="evidence" value="ECO:0007669"/>
    <property type="project" value="UniProtKB-SubCell"/>
</dbReference>
<evidence type="ECO:0000256" key="6">
    <source>
        <dbReference type="ARBA" id="ARBA00023015"/>
    </source>
</evidence>
<dbReference type="EMBL" id="QGNW01000102">
    <property type="protein sequence ID" value="RVW97327.1"/>
    <property type="molecule type" value="Genomic_DNA"/>
</dbReference>
<keyword evidence="9" id="KW-0804">Transcription</keyword>
<dbReference type="GO" id="GO:0043565">
    <property type="term" value="F:sequence-specific DNA binding"/>
    <property type="evidence" value="ECO:0007669"/>
    <property type="project" value="InterPro"/>
</dbReference>
<reference evidence="14 15" key="1">
    <citation type="journal article" date="2018" name="PLoS Genet.">
        <title>Population sequencing reveals clonal diversity and ancestral inbreeding in the grapevine cultivar Chardonnay.</title>
        <authorList>
            <person name="Roach M.J."/>
            <person name="Johnson D.L."/>
            <person name="Bohlmann J."/>
            <person name="van Vuuren H.J."/>
            <person name="Jones S.J."/>
            <person name="Pretorius I.S."/>
            <person name="Schmidt S.A."/>
            <person name="Borneman A.R."/>
        </authorList>
    </citation>
    <scope>NUCLEOTIDE SEQUENCE [LARGE SCALE GENOMIC DNA]</scope>
    <source>
        <strain evidence="15">cv. Chardonnay</strain>
        <tissue evidence="14">Leaf</tissue>
    </source>
</reference>
<evidence type="ECO:0000313" key="15">
    <source>
        <dbReference type="Proteomes" id="UP000288805"/>
    </source>
</evidence>
<proteinExistence type="inferred from homology"/>
<comment type="caution">
    <text evidence="14">The sequence shown here is derived from an EMBL/GenBank/DDBJ whole genome shotgun (WGS) entry which is preliminary data.</text>
</comment>
<keyword evidence="5" id="KW-0862">Zinc</keyword>
<dbReference type="GO" id="GO:0008270">
    <property type="term" value="F:zinc ion binding"/>
    <property type="evidence" value="ECO:0007669"/>
    <property type="project" value="UniProtKB-KW"/>
</dbReference>
<evidence type="ECO:0000256" key="2">
    <source>
        <dbReference type="ARBA" id="ARBA00005694"/>
    </source>
</evidence>
<evidence type="ECO:0000256" key="9">
    <source>
        <dbReference type="ARBA" id="ARBA00023163"/>
    </source>
</evidence>
<evidence type="ECO:0000256" key="4">
    <source>
        <dbReference type="ARBA" id="ARBA00022771"/>
    </source>
</evidence>
<evidence type="ECO:0000256" key="3">
    <source>
        <dbReference type="ARBA" id="ARBA00022723"/>
    </source>
</evidence>
<evidence type="ECO:0000256" key="12">
    <source>
        <dbReference type="PROSITE-ProRule" id="PRU00094"/>
    </source>
</evidence>
<evidence type="ECO:0000256" key="5">
    <source>
        <dbReference type="ARBA" id="ARBA00022833"/>
    </source>
</evidence>
<sequence length="429" mass="46838">MIDSGLFDENGNGNDHSSDDMFDGIIDIFDFPMEDVDIGGEVEELQRESSPLNDFLALPCPFSGNSCNDTSNLRTIPSDEAPRTEPIVIDTCSGNISLHGDSSDDKESLLLQNSTTSESGKSASEPFAQTIEASEGYPNFMKGKQKKKKRKKLSLLSGAMGVKKQWWQQPITIGRCMHCNVTRTPQWREGPNGPKTLCNACGVCYKRGSLFPEYRPASSPTFVPSLHTNSRRKVTEMRHKAGQEAAVGASPTFLTTPLHTNSRDKVIKMSNKAGQAGDSCSEVVEIRNKGIQVGATFLATSDSKPDEKVTEADMEASTAVSPIPVATLPSPHRKQPVTVRKCMHCEATQTPLWRQGPWGPKSLCNACGIRYKSGRLFPEYHPAASPTFVASLHSNSHKKVLEMRNQATQQQLSLAATDTAMSHPSQLIP</sequence>
<keyword evidence="4 12" id="KW-0863">Zinc-finger</keyword>
<keyword evidence="10" id="KW-0539">Nucleus</keyword>
<dbReference type="PROSITE" id="PS00344">
    <property type="entry name" value="GATA_ZN_FINGER_1"/>
    <property type="match status" value="2"/>
</dbReference>
<feature type="domain" description="GATA-type" evidence="13">
    <location>
        <begin position="340"/>
        <end position="372"/>
    </location>
</feature>
<evidence type="ECO:0000256" key="7">
    <source>
        <dbReference type="ARBA" id="ARBA00023125"/>
    </source>
</evidence>
<protein>
    <submittedName>
        <fullName evidence="14">GATA transcription factor 8</fullName>
    </submittedName>
</protein>
<organism evidence="14 15">
    <name type="scientific">Vitis vinifera</name>
    <name type="common">Grape</name>
    <dbReference type="NCBI Taxonomy" id="29760"/>
    <lineage>
        <taxon>Eukaryota</taxon>
        <taxon>Viridiplantae</taxon>
        <taxon>Streptophyta</taxon>
        <taxon>Embryophyta</taxon>
        <taxon>Tracheophyta</taxon>
        <taxon>Spermatophyta</taxon>
        <taxon>Magnoliopsida</taxon>
        <taxon>eudicotyledons</taxon>
        <taxon>Gunneridae</taxon>
        <taxon>Pentapetalae</taxon>
        <taxon>rosids</taxon>
        <taxon>Vitales</taxon>
        <taxon>Vitaceae</taxon>
        <taxon>Viteae</taxon>
        <taxon>Vitis</taxon>
    </lineage>
</organism>
<dbReference type="InterPro" id="IPR051140">
    <property type="entry name" value="GATA_TF"/>
</dbReference>
<evidence type="ECO:0000256" key="8">
    <source>
        <dbReference type="ARBA" id="ARBA00023159"/>
    </source>
</evidence>
<dbReference type="InterPro" id="IPR013088">
    <property type="entry name" value="Znf_NHR/GATA"/>
</dbReference>
<dbReference type="CDD" id="cd00202">
    <property type="entry name" value="ZnF_GATA"/>
    <property type="match status" value="2"/>
</dbReference>
<dbReference type="FunFam" id="3.30.50.10:FF:000025">
    <property type="entry name" value="GATA transcription factor"/>
    <property type="match status" value="1"/>
</dbReference>
<comment type="similarity">
    <text evidence="2">Belongs to the type IV zinc-finger family. Class A subfamily.</text>
</comment>
<dbReference type="PANTHER" id="PTHR45658:SF129">
    <property type="entry name" value="GATA-TYPE DOMAIN-CONTAINING PROTEIN"/>
    <property type="match status" value="1"/>
</dbReference>
<feature type="domain" description="GATA-type" evidence="13">
    <location>
        <begin position="175"/>
        <end position="206"/>
    </location>
</feature>
<evidence type="ECO:0000259" key="13">
    <source>
        <dbReference type="PROSITE" id="PS50114"/>
    </source>
</evidence>
<keyword evidence="7" id="KW-0238">DNA-binding</keyword>
<comment type="subcellular location">
    <subcellularLocation>
        <location evidence="1">Nucleus</location>
    </subcellularLocation>
</comment>
<accession>A0A438IKV7</accession>
<dbReference type="SUPFAM" id="SSF57716">
    <property type="entry name" value="Glucocorticoid receptor-like (DNA-binding domain)"/>
    <property type="match status" value="2"/>
</dbReference>
<dbReference type="PROSITE" id="PS50114">
    <property type="entry name" value="GATA_ZN_FINGER_2"/>
    <property type="match status" value="2"/>
</dbReference>
<name>A0A438IKV7_VITVI</name>
<evidence type="ECO:0000313" key="14">
    <source>
        <dbReference type="EMBL" id="RVW97327.1"/>
    </source>
</evidence>
<keyword evidence="6" id="KW-0805">Transcription regulation</keyword>
<dbReference type="Proteomes" id="UP000288805">
    <property type="component" value="Unassembled WGS sequence"/>
</dbReference>
<dbReference type="SMART" id="SM00401">
    <property type="entry name" value="ZnF_GATA"/>
    <property type="match status" value="2"/>
</dbReference>
<gene>
    <name evidence="14" type="primary">GATA8_3</name>
    <name evidence="14" type="ORF">CK203_025930</name>
</gene>
<comment type="function">
    <text evidence="11">Transcriptional activator that specifically binds 5'-GATA-3' or 5'-GAT-3' motifs within gene promoters. May be involved in the regulation of some light-responsive genes.</text>
</comment>
<dbReference type="PANTHER" id="PTHR45658">
    <property type="entry name" value="GATA TRANSCRIPTION FACTOR"/>
    <property type="match status" value="1"/>
</dbReference>
<dbReference type="Gene3D" id="3.30.50.10">
    <property type="entry name" value="Erythroid Transcription Factor GATA-1, subunit A"/>
    <property type="match status" value="2"/>
</dbReference>
<evidence type="ECO:0000256" key="10">
    <source>
        <dbReference type="ARBA" id="ARBA00023242"/>
    </source>
</evidence>
<dbReference type="GO" id="GO:0006355">
    <property type="term" value="P:regulation of DNA-templated transcription"/>
    <property type="evidence" value="ECO:0007669"/>
    <property type="project" value="InterPro"/>
</dbReference>
<dbReference type="Pfam" id="PF00320">
    <property type="entry name" value="GATA"/>
    <property type="match status" value="2"/>
</dbReference>
<evidence type="ECO:0000256" key="1">
    <source>
        <dbReference type="ARBA" id="ARBA00004123"/>
    </source>
</evidence>